<protein>
    <recommendedName>
        <fullName evidence="3">Protein kinase domain-containing protein</fullName>
    </recommendedName>
</protein>
<evidence type="ECO:0000313" key="2">
    <source>
        <dbReference type="Proteomes" id="UP000799118"/>
    </source>
</evidence>
<name>A0A6A4GBT4_9AGAR</name>
<dbReference type="EMBL" id="ML770869">
    <property type="protein sequence ID" value="KAE9382903.1"/>
    <property type="molecule type" value="Genomic_DNA"/>
</dbReference>
<dbReference type="OrthoDB" id="4062651at2759"/>
<dbReference type="SUPFAM" id="SSF56112">
    <property type="entry name" value="Protein kinase-like (PK-like)"/>
    <property type="match status" value="1"/>
</dbReference>
<proteinExistence type="predicted"/>
<keyword evidence="2" id="KW-1185">Reference proteome</keyword>
<reference evidence="1" key="1">
    <citation type="journal article" date="2019" name="Environ. Microbiol.">
        <title>Fungal ecological strategies reflected in gene transcription - a case study of two litter decomposers.</title>
        <authorList>
            <person name="Barbi F."/>
            <person name="Kohler A."/>
            <person name="Barry K."/>
            <person name="Baskaran P."/>
            <person name="Daum C."/>
            <person name="Fauchery L."/>
            <person name="Ihrmark K."/>
            <person name="Kuo A."/>
            <person name="LaButti K."/>
            <person name="Lipzen A."/>
            <person name="Morin E."/>
            <person name="Grigoriev I.V."/>
            <person name="Henrissat B."/>
            <person name="Lindahl B."/>
            <person name="Martin F."/>
        </authorList>
    </citation>
    <scope>NUCLEOTIDE SEQUENCE</scope>
    <source>
        <strain evidence="1">JB14</strain>
    </source>
</reference>
<evidence type="ECO:0008006" key="3">
    <source>
        <dbReference type="Google" id="ProtNLM"/>
    </source>
</evidence>
<evidence type="ECO:0000313" key="1">
    <source>
        <dbReference type="EMBL" id="KAE9382903.1"/>
    </source>
</evidence>
<dbReference type="InterPro" id="IPR011009">
    <property type="entry name" value="Kinase-like_dom_sf"/>
</dbReference>
<dbReference type="Proteomes" id="UP000799118">
    <property type="component" value="Unassembled WGS sequence"/>
</dbReference>
<accession>A0A6A4GBT4</accession>
<dbReference type="AlphaFoldDB" id="A0A6A4GBT4"/>
<gene>
    <name evidence="1" type="ORF">BT96DRAFT_1027467</name>
</gene>
<sequence>MTAPASTTEKVVYMFALIEDDKLVMDPARTGRVYGGSADDFDSFVTPMIEEDRYFVRDWVFLVPENPIRYAPPLTLWDRVATDSVEYYTGKWINWEDGPFPAPYQRKGLVSVFVVPSSQYKLLNEERDKLTELRMKNLSKHPEKAPSTGAKVSTFITDNESAPIAIGRPKKKDFYPVPISLLQNEFAQFREDIVSGPLDRELTPLACKWRNELSGYFAVESEREAKFHELLSELLDDLKVSKKKIGSYTTDGGIDLMDVVELLVAPLLIEVKAEFTQSSCEGIFELVLYYLEGTRRILRDDAFKGDWRKTRLPSLLLIHNGPNVQALGAVDIGETYMEPLSPSIPLYFNEFDTVSMESLIRFMTALRRLFRSLYAIYQKPNDHAVDVDQVKYPHIRSYQSSSGTTVPFTYIERVSQIRLVFTACTEEGRKIIVKFGYGRYGVDAHKAAALSGLAPALLNHTNLPGGWWMVVMDPLEDDFLPCDEIDNLERLCKDAIENALSEFHKLGYVHGDLRDTNVFVRFYEGQWQCRIIDYDWAGREGEVVYPIGVYSTSQVWRPGRYMDGHLITSEHDCSTVKEFLLQRTEVINRFA</sequence>
<organism evidence="1 2">
    <name type="scientific">Gymnopus androsaceus JB14</name>
    <dbReference type="NCBI Taxonomy" id="1447944"/>
    <lineage>
        <taxon>Eukaryota</taxon>
        <taxon>Fungi</taxon>
        <taxon>Dikarya</taxon>
        <taxon>Basidiomycota</taxon>
        <taxon>Agaricomycotina</taxon>
        <taxon>Agaricomycetes</taxon>
        <taxon>Agaricomycetidae</taxon>
        <taxon>Agaricales</taxon>
        <taxon>Marasmiineae</taxon>
        <taxon>Omphalotaceae</taxon>
        <taxon>Gymnopus</taxon>
    </lineage>
</organism>